<name>A0ABQ4X748_9ASTR</name>
<sequence length="305" mass="35129">MKSVNIFLDMDAELVKGSETIESEIDRAVPELATGSSKRYAEEELDQESSKRQKTSESSKLAEEPRDKEADELSQEELQQTMIIVPEQGMNVEALQTKYLIISLVKEKFNSTEPTDDKEKEIWVELKRLFEPNTDDELWKLQKHIHDLTWSSWWIKIMRCPENFLGRYSCRLKDQEDKVFGYILLVKIKLIIKKLKDSKVMIVTIAGSSYNYWLELLLLLKIEEKVLTHVMQPRNGDDSILPGTGARRPGWFEKMESVYSISNCTVACRSKLLRVPCKEVLLTYGGTPMLRHTPDARPCNAMGGH</sequence>
<reference evidence="2" key="2">
    <citation type="submission" date="2022-01" db="EMBL/GenBank/DDBJ databases">
        <authorList>
            <person name="Yamashiro T."/>
            <person name="Shiraishi A."/>
            <person name="Satake H."/>
            <person name="Nakayama K."/>
        </authorList>
    </citation>
    <scope>NUCLEOTIDE SEQUENCE</scope>
</reference>
<keyword evidence="3" id="KW-1185">Reference proteome</keyword>
<protein>
    <submittedName>
        <fullName evidence="2">Uncharacterized protein</fullName>
    </submittedName>
</protein>
<proteinExistence type="predicted"/>
<gene>
    <name evidence="2" type="ORF">Tco_0655795</name>
</gene>
<dbReference type="Proteomes" id="UP001151760">
    <property type="component" value="Unassembled WGS sequence"/>
</dbReference>
<comment type="caution">
    <text evidence="2">The sequence shown here is derived from an EMBL/GenBank/DDBJ whole genome shotgun (WGS) entry which is preliminary data.</text>
</comment>
<evidence type="ECO:0000256" key="1">
    <source>
        <dbReference type="SAM" id="MobiDB-lite"/>
    </source>
</evidence>
<dbReference type="EMBL" id="BQNB010009260">
    <property type="protein sequence ID" value="GJS61011.1"/>
    <property type="molecule type" value="Genomic_DNA"/>
</dbReference>
<organism evidence="2 3">
    <name type="scientific">Tanacetum coccineum</name>
    <dbReference type="NCBI Taxonomy" id="301880"/>
    <lineage>
        <taxon>Eukaryota</taxon>
        <taxon>Viridiplantae</taxon>
        <taxon>Streptophyta</taxon>
        <taxon>Embryophyta</taxon>
        <taxon>Tracheophyta</taxon>
        <taxon>Spermatophyta</taxon>
        <taxon>Magnoliopsida</taxon>
        <taxon>eudicotyledons</taxon>
        <taxon>Gunneridae</taxon>
        <taxon>Pentapetalae</taxon>
        <taxon>asterids</taxon>
        <taxon>campanulids</taxon>
        <taxon>Asterales</taxon>
        <taxon>Asteraceae</taxon>
        <taxon>Asteroideae</taxon>
        <taxon>Anthemideae</taxon>
        <taxon>Anthemidinae</taxon>
        <taxon>Tanacetum</taxon>
    </lineage>
</organism>
<feature type="compositionally biased region" description="Basic and acidic residues" evidence="1">
    <location>
        <begin position="48"/>
        <end position="71"/>
    </location>
</feature>
<evidence type="ECO:0000313" key="2">
    <source>
        <dbReference type="EMBL" id="GJS61011.1"/>
    </source>
</evidence>
<reference evidence="2" key="1">
    <citation type="journal article" date="2022" name="Int. J. Mol. Sci.">
        <title>Draft Genome of Tanacetum Coccineum: Genomic Comparison of Closely Related Tanacetum-Family Plants.</title>
        <authorList>
            <person name="Yamashiro T."/>
            <person name="Shiraishi A."/>
            <person name="Nakayama K."/>
            <person name="Satake H."/>
        </authorList>
    </citation>
    <scope>NUCLEOTIDE SEQUENCE</scope>
</reference>
<accession>A0ABQ4X748</accession>
<evidence type="ECO:0000313" key="3">
    <source>
        <dbReference type="Proteomes" id="UP001151760"/>
    </source>
</evidence>
<feature type="region of interest" description="Disordered" evidence="1">
    <location>
        <begin position="19"/>
        <end position="75"/>
    </location>
</feature>